<dbReference type="EMBL" id="FOFZ01000003">
    <property type="protein sequence ID" value="SEQ60554.1"/>
    <property type="molecule type" value="Genomic_DNA"/>
</dbReference>
<evidence type="ECO:0000256" key="1">
    <source>
        <dbReference type="PROSITE-ProRule" id="PRU00169"/>
    </source>
</evidence>
<dbReference type="OrthoDB" id="673128at2"/>
<feature type="modified residue" description="4-aspartylphosphate" evidence="1">
    <location>
        <position position="63"/>
    </location>
</feature>
<dbReference type="Pfam" id="PF00072">
    <property type="entry name" value="Response_reg"/>
    <property type="match status" value="1"/>
</dbReference>
<dbReference type="Gene3D" id="3.40.50.2300">
    <property type="match status" value="1"/>
</dbReference>
<feature type="domain" description="Response regulatory" evidence="2">
    <location>
        <begin position="6"/>
        <end position="130"/>
    </location>
</feature>
<dbReference type="Proteomes" id="UP000183658">
    <property type="component" value="Unassembled WGS sequence"/>
</dbReference>
<name>A0A1H9HE35_FLAFI</name>
<dbReference type="GO" id="GO:0000160">
    <property type="term" value="P:phosphorelay signal transduction system"/>
    <property type="evidence" value="ECO:0007669"/>
    <property type="project" value="InterPro"/>
</dbReference>
<keyword evidence="1" id="KW-0597">Phosphoprotein</keyword>
<evidence type="ECO:0000313" key="4">
    <source>
        <dbReference type="Proteomes" id="UP000183658"/>
    </source>
</evidence>
<evidence type="ECO:0000259" key="2">
    <source>
        <dbReference type="PROSITE" id="PS50110"/>
    </source>
</evidence>
<dbReference type="PANTHER" id="PTHR44520:SF2">
    <property type="entry name" value="RESPONSE REGULATOR RCP1"/>
    <property type="match status" value="1"/>
</dbReference>
<dbReference type="SUPFAM" id="SSF52172">
    <property type="entry name" value="CheY-like"/>
    <property type="match status" value="1"/>
</dbReference>
<dbReference type="RefSeq" id="WP_074722280.1">
    <property type="nucleotide sequence ID" value="NZ_CBCRVS010000020.1"/>
</dbReference>
<keyword evidence="4" id="KW-1185">Reference proteome</keyword>
<accession>A0A1H9HE35</accession>
<dbReference type="AlphaFoldDB" id="A0A1H9HE35"/>
<sequence length="130" mass="14974">MKKFREVYVIDDDNFFHFIIPNLFKNNNLGINASSFFNGLEAVEKIKENISLGLGMPDVILLDINMPIMDGWQFLDEFKKFNKATDNKTHVCIISSSDSSSGTNKAKPYQDQIKIYILKPITIEDFKEIF</sequence>
<reference evidence="4" key="1">
    <citation type="submission" date="2016-10" db="EMBL/GenBank/DDBJ databases">
        <authorList>
            <person name="Varghese N."/>
            <person name="Submissions S."/>
        </authorList>
    </citation>
    <scope>NUCLEOTIDE SEQUENCE [LARGE SCALE GENOMIC DNA]</scope>
    <source>
        <strain evidence="4">DSM 15719</strain>
    </source>
</reference>
<protein>
    <submittedName>
        <fullName evidence="3">CheY chemotaxis protein or a CheY-like REC (Receiver) domain</fullName>
    </submittedName>
</protein>
<proteinExistence type="predicted"/>
<dbReference type="InterPro" id="IPR011006">
    <property type="entry name" value="CheY-like_superfamily"/>
</dbReference>
<evidence type="ECO:0000313" key="3">
    <source>
        <dbReference type="EMBL" id="SEQ60554.1"/>
    </source>
</evidence>
<dbReference type="InterPro" id="IPR052893">
    <property type="entry name" value="TCS_response_regulator"/>
</dbReference>
<dbReference type="PROSITE" id="PS50110">
    <property type="entry name" value="RESPONSE_REGULATORY"/>
    <property type="match status" value="1"/>
</dbReference>
<organism evidence="3 4">
    <name type="scientific">Flavobacterium frigoris</name>
    <dbReference type="NCBI Taxonomy" id="229204"/>
    <lineage>
        <taxon>Bacteria</taxon>
        <taxon>Pseudomonadati</taxon>
        <taxon>Bacteroidota</taxon>
        <taxon>Flavobacteriia</taxon>
        <taxon>Flavobacteriales</taxon>
        <taxon>Flavobacteriaceae</taxon>
        <taxon>Flavobacterium</taxon>
    </lineage>
</organism>
<gene>
    <name evidence="3" type="ORF">SAMN05444355_103110</name>
</gene>
<dbReference type="SMART" id="SM00448">
    <property type="entry name" value="REC"/>
    <property type="match status" value="1"/>
</dbReference>
<dbReference type="InterPro" id="IPR001789">
    <property type="entry name" value="Sig_transdc_resp-reg_receiver"/>
</dbReference>
<dbReference type="PANTHER" id="PTHR44520">
    <property type="entry name" value="RESPONSE REGULATOR RCP1-RELATED"/>
    <property type="match status" value="1"/>
</dbReference>